<dbReference type="Proteomes" id="UP000655225">
    <property type="component" value="Unassembled WGS sequence"/>
</dbReference>
<keyword evidence="3" id="KW-1185">Reference proteome</keyword>
<name>A0A834YRI8_TETSI</name>
<evidence type="ECO:0000256" key="1">
    <source>
        <dbReference type="SAM" id="SignalP"/>
    </source>
</evidence>
<dbReference type="PANTHER" id="PTHR12861">
    <property type="entry name" value="TRANSLOCON-ASSOCIATED PROTEIN, BETA SUBUNIT PRECURSOR TRAP-BETA SIGNAL SEQUENCE RECEPTOR BETA SUBUNIT"/>
    <property type="match status" value="1"/>
</dbReference>
<evidence type="ECO:0000313" key="3">
    <source>
        <dbReference type="Proteomes" id="UP000655225"/>
    </source>
</evidence>
<proteinExistence type="predicted"/>
<dbReference type="AlphaFoldDB" id="A0A834YRI8"/>
<dbReference type="GO" id="GO:0005783">
    <property type="term" value="C:endoplasmic reticulum"/>
    <property type="evidence" value="ECO:0007669"/>
    <property type="project" value="TreeGrafter"/>
</dbReference>
<dbReference type="EMBL" id="JABCRI010000018">
    <property type="protein sequence ID" value="KAF8390712.1"/>
    <property type="molecule type" value="Genomic_DNA"/>
</dbReference>
<comment type="caution">
    <text evidence="2">The sequence shown here is derived from an EMBL/GenBank/DDBJ whole genome shotgun (WGS) entry which is preliminary data.</text>
</comment>
<dbReference type="Pfam" id="PF05753">
    <property type="entry name" value="TRAP_beta"/>
    <property type="match status" value="1"/>
</dbReference>
<feature type="chain" id="PRO_5032932477" evidence="1">
    <location>
        <begin position="25"/>
        <end position="241"/>
    </location>
</feature>
<dbReference type="OrthoDB" id="5860827at2759"/>
<sequence>MKYQIKEALISVLVVMFVISSTCAISDAPFMVAHKKVSLTRLKSGAERLSVLMDIYNRGSATAYDVSLTDDSWAQDVFDLVIGNTSKSWERLDAGSLVSHSFELESKVKGLFYSAPAVITFRIPTKAVLQEAYSTPILPLDILADKAPEKKFEWVSKEVVGKIWVHGLRGLHHGSVRVFNCHPVEIHFFQGNQEEALSTLQTGNRSRSLSLIGLLFQGKGMPLSIASQIVFSSESRTCPNF</sequence>
<protein>
    <submittedName>
        <fullName evidence="2">Uncharacterized protein</fullName>
    </submittedName>
</protein>
<keyword evidence="1" id="KW-0732">Signal</keyword>
<gene>
    <name evidence="2" type="ORF">HHK36_025239</name>
</gene>
<accession>A0A834YRI8</accession>
<reference evidence="2 3" key="1">
    <citation type="submission" date="2020-04" db="EMBL/GenBank/DDBJ databases">
        <title>Plant Genome Project.</title>
        <authorList>
            <person name="Zhang R.-G."/>
        </authorList>
    </citation>
    <scope>NUCLEOTIDE SEQUENCE [LARGE SCALE GENOMIC DNA]</scope>
    <source>
        <strain evidence="2">YNK0</strain>
        <tissue evidence="2">Leaf</tissue>
    </source>
</reference>
<organism evidence="2 3">
    <name type="scientific">Tetracentron sinense</name>
    <name type="common">Spur-leaf</name>
    <dbReference type="NCBI Taxonomy" id="13715"/>
    <lineage>
        <taxon>Eukaryota</taxon>
        <taxon>Viridiplantae</taxon>
        <taxon>Streptophyta</taxon>
        <taxon>Embryophyta</taxon>
        <taxon>Tracheophyta</taxon>
        <taxon>Spermatophyta</taxon>
        <taxon>Magnoliopsida</taxon>
        <taxon>Trochodendrales</taxon>
        <taxon>Trochodendraceae</taxon>
        <taxon>Tetracentron</taxon>
    </lineage>
</organism>
<feature type="signal peptide" evidence="1">
    <location>
        <begin position="1"/>
        <end position="24"/>
    </location>
</feature>
<dbReference type="PANTHER" id="PTHR12861:SF3">
    <property type="entry name" value="TRANSLOCON-ASSOCIATED PROTEIN SUBUNIT BETA"/>
    <property type="match status" value="1"/>
</dbReference>
<evidence type="ECO:0000313" key="2">
    <source>
        <dbReference type="EMBL" id="KAF8390712.1"/>
    </source>
</evidence>